<keyword evidence="3" id="KW-1185">Reference proteome</keyword>
<dbReference type="RefSeq" id="XP_017995030.1">
    <property type="nucleotide sequence ID" value="XM_018147554.1"/>
</dbReference>
<comment type="caution">
    <text evidence="2">The sequence shown here is derived from an EMBL/GenBank/DDBJ whole genome shotgun (WGS) entry which is preliminary data.</text>
</comment>
<dbReference type="GeneID" id="28739434"/>
<evidence type="ECO:0000313" key="3">
    <source>
        <dbReference type="Proteomes" id="UP000038010"/>
    </source>
</evidence>
<dbReference type="VEuPathDB" id="FungiDB:AB675_7203"/>
<organism evidence="2 3">
    <name type="scientific">Cyphellophora attinorum</name>
    <dbReference type="NCBI Taxonomy" id="1664694"/>
    <lineage>
        <taxon>Eukaryota</taxon>
        <taxon>Fungi</taxon>
        <taxon>Dikarya</taxon>
        <taxon>Ascomycota</taxon>
        <taxon>Pezizomycotina</taxon>
        <taxon>Eurotiomycetes</taxon>
        <taxon>Chaetothyriomycetidae</taxon>
        <taxon>Chaetothyriales</taxon>
        <taxon>Cyphellophoraceae</taxon>
        <taxon>Cyphellophora</taxon>
    </lineage>
</organism>
<dbReference type="EMBL" id="LFJN01000045">
    <property type="protein sequence ID" value="KPI35067.1"/>
    <property type="molecule type" value="Genomic_DNA"/>
</dbReference>
<dbReference type="OrthoDB" id="5795902at2759"/>
<accession>A0A0N1NW73</accession>
<sequence>MGGSFGFELDPDRLEEHERQQIPALIELAEKVNPIVVRGDLYRLRLPGASQHPAALVISPDGSQAVLFAYQLLSTTMHENPVIKLQGLEPMARYRLDGDRVFSGATLMNGGMQFAFDGDFDSKIIFLERV</sequence>
<evidence type="ECO:0000313" key="2">
    <source>
        <dbReference type="EMBL" id="KPI35067.1"/>
    </source>
</evidence>
<dbReference type="Pfam" id="PF16874">
    <property type="entry name" value="Glyco_hydro_36C"/>
    <property type="match status" value="1"/>
</dbReference>
<evidence type="ECO:0000259" key="1">
    <source>
        <dbReference type="Pfam" id="PF16874"/>
    </source>
</evidence>
<dbReference type="InterPro" id="IPR031705">
    <property type="entry name" value="Glyco_hydro_36_C"/>
</dbReference>
<dbReference type="InterPro" id="IPR013780">
    <property type="entry name" value="Glyco_hydro_b"/>
</dbReference>
<reference evidence="2 3" key="1">
    <citation type="submission" date="2015-06" db="EMBL/GenBank/DDBJ databases">
        <title>Draft genome of the ant-associated black yeast Phialophora attae CBS 131958.</title>
        <authorList>
            <person name="Moreno L.F."/>
            <person name="Stielow B.J."/>
            <person name="de Hoog S."/>
            <person name="Vicente V.A."/>
            <person name="Weiss V.A."/>
            <person name="de Vries M."/>
            <person name="Cruz L.M."/>
            <person name="Souza E.M."/>
        </authorList>
    </citation>
    <scope>NUCLEOTIDE SEQUENCE [LARGE SCALE GENOMIC DNA]</scope>
    <source>
        <strain evidence="2 3">CBS 131958</strain>
    </source>
</reference>
<dbReference type="Proteomes" id="UP000038010">
    <property type="component" value="Unassembled WGS sequence"/>
</dbReference>
<name>A0A0N1NW73_9EURO</name>
<protein>
    <submittedName>
        <fullName evidence="2">Alpha-galactosidase 2</fullName>
    </submittedName>
</protein>
<dbReference type="AlphaFoldDB" id="A0A0N1NW73"/>
<feature type="domain" description="Glycosyl hydrolase family 36 C-terminal" evidence="1">
    <location>
        <begin position="53"/>
        <end position="127"/>
    </location>
</feature>
<proteinExistence type="predicted"/>
<gene>
    <name evidence="2" type="ORF">AB675_7203</name>
</gene>
<dbReference type="STRING" id="1664694.A0A0N1NW73"/>
<dbReference type="Gene3D" id="2.60.40.1180">
    <property type="entry name" value="Golgi alpha-mannosidase II"/>
    <property type="match status" value="1"/>
</dbReference>